<dbReference type="AlphaFoldDB" id="A0A645D0J8"/>
<accession>A0A645D0J8</accession>
<dbReference type="InterPro" id="IPR001387">
    <property type="entry name" value="Cro/C1-type_HTH"/>
</dbReference>
<feature type="domain" description="HTH cro/C1-type" evidence="1">
    <location>
        <begin position="20"/>
        <end position="72"/>
    </location>
</feature>
<sequence>MNTKYENNRTELKDMIRERVQKLCREKGISQTELGKRIGISKSTMSDNLKSDMRLSTIQKIANALEINLIDLLK</sequence>
<organism evidence="2">
    <name type="scientific">bioreactor metagenome</name>
    <dbReference type="NCBI Taxonomy" id="1076179"/>
    <lineage>
        <taxon>unclassified sequences</taxon>
        <taxon>metagenomes</taxon>
        <taxon>ecological metagenomes</taxon>
    </lineage>
</organism>
<dbReference type="Gene3D" id="1.10.260.40">
    <property type="entry name" value="lambda repressor-like DNA-binding domains"/>
    <property type="match status" value="1"/>
</dbReference>
<dbReference type="Pfam" id="PF13443">
    <property type="entry name" value="HTH_26"/>
    <property type="match status" value="1"/>
</dbReference>
<name>A0A645D0J8_9ZZZZ</name>
<evidence type="ECO:0000259" key="1">
    <source>
        <dbReference type="PROSITE" id="PS50943"/>
    </source>
</evidence>
<gene>
    <name evidence="2" type="ORF">SDC9_129806</name>
</gene>
<dbReference type="InterPro" id="IPR010982">
    <property type="entry name" value="Lambda_DNA-bd_dom_sf"/>
</dbReference>
<proteinExistence type="predicted"/>
<evidence type="ECO:0000313" key="2">
    <source>
        <dbReference type="EMBL" id="MPM82744.1"/>
    </source>
</evidence>
<dbReference type="CDD" id="cd00093">
    <property type="entry name" value="HTH_XRE"/>
    <property type="match status" value="1"/>
</dbReference>
<dbReference type="SUPFAM" id="SSF47413">
    <property type="entry name" value="lambda repressor-like DNA-binding domains"/>
    <property type="match status" value="1"/>
</dbReference>
<reference evidence="2" key="1">
    <citation type="submission" date="2019-08" db="EMBL/GenBank/DDBJ databases">
        <authorList>
            <person name="Kucharzyk K."/>
            <person name="Murdoch R.W."/>
            <person name="Higgins S."/>
            <person name="Loffler F."/>
        </authorList>
    </citation>
    <scope>NUCLEOTIDE SEQUENCE</scope>
</reference>
<dbReference type="EMBL" id="VSSQ01031727">
    <property type="protein sequence ID" value="MPM82744.1"/>
    <property type="molecule type" value="Genomic_DNA"/>
</dbReference>
<dbReference type="PROSITE" id="PS50943">
    <property type="entry name" value="HTH_CROC1"/>
    <property type="match status" value="1"/>
</dbReference>
<dbReference type="GO" id="GO:0003677">
    <property type="term" value="F:DNA binding"/>
    <property type="evidence" value="ECO:0007669"/>
    <property type="project" value="InterPro"/>
</dbReference>
<dbReference type="SMART" id="SM00530">
    <property type="entry name" value="HTH_XRE"/>
    <property type="match status" value="1"/>
</dbReference>
<protein>
    <recommendedName>
        <fullName evidence="1">HTH cro/C1-type domain-containing protein</fullName>
    </recommendedName>
</protein>
<comment type="caution">
    <text evidence="2">The sequence shown here is derived from an EMBL/GenBank/DDBJ whole genome shotgun (WGS) entry which is preliminary data.</text>
</comment>